<feature type="region of interest" description="Disordered" evidence="1">
    <location>
        <begin position="75"/>
        <end position="130"/>
    </location>
</feature>
<sequence>MSNASQENSQTASEETATVVPRRCLEVVERHNRGTLSYGRAVLQLSQILGDVSGGMPPDEAEGVVASYVEKLKRGGNANREASARPEEGAEVDETDDAVDAVGKPAASNKLQHKRRRTGDDSSDEDEYWQRRRADPSKYAWTAEGFLDEHFVMHPDARRTIELIREYTKDLRHARESLATAVRAPEFPKSKWTCILGGEPVDLDEVICAEYAPTTGAKQVAKLGTLEITMPDNTPVRRILNASDWLLTWQKAADAIVFAFPHQRGELTAYAQHILRTFKAIAVAT</sequence>
<organism evidence="2 3">
    <name type="scientific">Postia placenta MAD-698-R-SB12</name>
    <dbReference type="NCBI Taxonomy" id="670580"/>
    <lineage>
        <taxon>Eukaryota</taxon>
        <taxon>Fungi</taxon>
        <taxon>Dikarya</taxon>
        <taxon>Basidiomycota</taxon>
        <taxon>Agaricomycotina</taxon>
        <taxon>Agaricomycetes</taxon>
        <taxon>Polyporales</taxon>
        <taxon>Adustoporiaceae</taxon>
        <taxon>Rhodonia</taxon>
    </lineage>
</organism>
<evidence type="ECO:0000313" key="3">
    <source>
        <dbReference type="Proteomes" id="UP000194127"/>
    </source>
</evidence>
<dbReference type="EMBL" id="KZ110768">
    <property type="protein sequence ID" value="OSX55914.1"/>
    <property type="molecule type" value="Genomic_DNA"/>
</dbReference>
<evidence type="ECO:0000256" key="1">
    <source>
        <dbReference type="SAM" id="MobiDB-lite"/>
    </source>
</evidence>
<feature type="compositionally biased region" description="Acidic residues" evidence="1">
    <location>
        <begin position="89"/>
        <end position="99"/>
    </location>
</feature>
<name>A0A1X6MHM3_9APHY</name>
<dbReference type="AlphaFoldDB" id="A0A1X6MHM3"/>
<keyword evidence="3" id="KW-1185">Reference proteome</keyword>
<feature type="region of interest" description="Disordered" evidence="1">
    <location>
        <begin position="1"/>
        <end position="21"/>
    </location>
</feature>
<accession>A0A1X6MHM3</accession>
<feature type="compositionally biased region" description="Polar residues" evidence="1">
    <location>
        <begin position="1"/>
        <end position="16"/>
    </location>
</feature>
<gene>
    <name evidence="2" type="ORF">POSPLADRAFT_1162229</name>
</gene>
<dbReference type="Proteomes" id="UP000194127">
    <property type="component" value="Unassembled WGS sequence"/>
</dbReference>
<dbReference type="GeneID" id="36332671"/>
<evidence type="ECO:0000313" key="2">
    <source>
        <dbReference type="EMBL" id="OSX55914.1"/>
    </source>
</evidence>
<proteinExistence type="predicted"/>
<protein>
    <submittedName>
        <fullName evidence="2">Uncharacterized protein</fullName>
    </submittedName>
</protein>
<dbReference type="STRING" id="670580.A0A1X6MHM3"/>
<reference evidence="2 3" key="1">
    <citation type="submission" date="2017-04" db="EMBL/GenBank/DDBJ databases">
        <title>Genome Sequence of the Model Brown-Rot Fungus Postia placenta SB12.</title>
        <authorList>
            <consortium name="DOE Joint Genome Institute"/>
            <person name="Gaskell J."/>
            <person name="Kersten P."/>
            <person name="Larrondo L.F."/>
            <person name="Canessa P."/>
            <person name="Martinez D."/>
            <person name="Hibbett D."/>
            <person name="Schmoll M."/>
            <person name="Kubicek C.P."/>
            <person name="Martinez A.T."/>
            <person name="Yadav J."/>
            <person name="Master E."/>
            <person name="Magnuson J.K."/>
            <person name="James T."/>
            <person name="Yaver D."/>
            <person name="Berka R."/>
            <person name="Labutti K."/>
            <person name="Lipzen A."/>
            <person name="Aerts A."/>
            <person name="Barry K."/>
            <person name="Henrissat B."/>
            <person name="Blanchette R."/>
            <person name="Grigoriev I."/>
            <person name="Cullen D."/>
        </authorList>
    </citation>
    <scope>NUCLEOTIDE SEQUENCE [LARGE SCALE GENOMIC DNA]</scope>
    <source>
        <strain evidence="2 3">MAD-698-R-SB12</strain>
    </source>
</reference>
<dbReference type="RefSeq" id="XP_024332708.1">
    <property type="nucleotide sequence ID" value="XM_024487722.1"/>
</dbReference>
<dbReference type="OrthoDB" id="2655894at2759"/>